<protein>
    <recommendedName>
        <fullName evidence="4">CARD domain-containing protein</fullName>
    </recommendedName>
</protein>
<dbReference type="Pfam" id="PF13516">
    <property type="entry name" value="LRR_6"/>
    <property type="match status" value="6"/>
</dbReference>
<dbReference type="GO" id="GO:0005096">
    <property type="term" value="F:GTPase activator activity"/>
    <property type="evidence" value="ECO:0007669"/>
    <property type="project" value="UniProtKB-KW"/>
</dbReference>
<reference evidence="5" key="1">
    <citation type="submission" date="2022-03" db="EMBL/GenBank/DDBJ databases">
        <authorList>
            <person name="Martin C."/>
        </authorList>
    </citation>
    <scope>NUCLEOTIDE SEQUENCE</scope>
</reference>
<dbReference type="AlphaFoldDB" id="A0A8S4NYT4"/>
<dbReference type="InterPro" id="IPR027038">
    <property type="entry name" value="RanGap"/>
</dbReference>
<dbReference type="GO" id="GO:0006913">
    <property type="term" value="P:nucleocytoplasmic transport"/>
    <property type="evidence" value="ECO:0007669"/>
    <property type="project" value="TreeGrafter"/>
</dbReference>
<dbReference type="GO" id="GO:0031267">
    <property type="term" value="F:small GTPase binding"/>
    <property type="evidence" value="ECO:0007669"/>
    <property type="project" value="TreeGrafter"/>
</dbReference>
<evidence type="ECO:0000313" key="5">
    <source>
        <dbReference type="EMBL" id="CAH1785053.1"/>
    </source>
</evidence>
<proteinExistence type="predicted"/>
<dbReference type="EMBL" id="CAIIXF020000005">
    <property type="protein sequence ID" value="CAH1785053.1"/>
    <property type="molecule type" value="Genomic_DNA"/>
</dbReference>
<accession>A0A8S4NYT4</accession>
<dbReference type="InterPro" id="IPR032675">
    <property type="entry name" value="LRR_dom_sf"/>
</dbReference>
<feature type="domain" description="CARD" evidence="4">
    <location>
        <begin position="10"/>
        <end position="86"/>
    </location>
</feature>
<name>A0A8S4NYT4_OWEFU</name>
<evidence type="ECO:0000256" key="3">
    <source>
        <dbReference type="ARBA" id="ARBA00022737"/>
    </source>
</evidence>
<evidence type="ECO:0000256" key="2">
    <source>
        <dbReference type="ARBA" id="ARBA00022614"/>
    </source>
</evidence>
<dbReference type="CDD" id="cd01671">
    <property type="entry name" value="CARD"/>
    <property type="match status" value="1"/>
</dbReference>
<dbReference type="InterPro" id="IPR001315">
    <property type="entry name" value="CARD"/>
</dbReference>
<evidence type="ECO:0000256" key="1">
    <source>
        <dbReference type="ARBA" id="ARBA00022468"/>
    </source>
</evidence>
<dbReference type="Proteomes" id="UP000749559">
    <property type="component" value="Unassembled WGS sequence"/>
</dbReference>
<comment type="caution">
    <text evidence="5">The sequence shown here is derived from an EMBL/GenBank/DDBJ whole genome shotgun (WGS) entry which is preliminary data.</text>
</comment>
<dbReference type="Pfam" id="PF00619">
    <property type="entry name" value="CARD"/>
    <property type="match status" value="1"/>
</dbReference>
<dbReference type="OrthoDB" id="120976at2759"/>
<organism evidence="5 6">
    <name type="scientific">Owenia fusiformis</name>
    <name type="common">Polychaete worm</name>
    <dbReference type="NCBI Taxonomy" id="6347"/>
    <lineage>
        <taxon>Eukaryota</taxon>
        <taxon>Metazoa</taxon>
        <taxon>Spiralia</taxon>
        <taxon>Lophotrochozoa</taxon>
        <taxon>Annelida</taxon>
        <taxon>Polychaeta</taxon>
        <taxon>Sedentaria</taxon>
        <taxon>Canalipalpata</taxon>
        <taxon>Sabellida</taxon>
        <taxon>Oweniida</taxon>
        <taxon>Oweniidae</taxon>
        <taxon>Owenia</taxon>
    </lineage>
</organism>
<evidence type="ECO:0000259" key="4">
    <source>
        <dbReference type="PROSITE" id="PS50209"/>
    </source>
</evidence>
<sequence>MKSNSSKIIMRGKVYDMILQTRGYLLQELDPEDILKHLSEQGAISERTEVEIRKCRSKDAMCEILLDVVMSKGHKEFTIFCDCLRQVGGLGHLADLLEVLDTLIETVTETHHGFRRGITPSYIESKCHLCVAEADEEDSGSNTPNFDIDISYYDNEGQTMRSVKEIAKLKQQERYKLASTVKSLSVEQLNRFIPVISVSFYNQCLNNEGLTTLADLLSKYNCIRELSIVKNHIGEDGMDQLGKALQKNHGLTKLDIRLNTIGDEGATSLQKALNENRTLKILNVTSTGLSGLGCNKLVQGLHKSTCLSELDVGFNDLRNEGCKTFAVVLANNCSLRNLRMRDNNIGKDGAILIFQSLRKNSRLTALDMSSNKLGDESVKCLSEVLLVNRGLRELNLENCAISSGGCPVLSRALKTNTALRILDLSMNQLCDSGATALSDGLKYNKTLTTLSMNMCSIGNIGFIPLLDSLMFNITLVTLKLCYNHIGEIPLQPPPAGKQRHRHVPVMGTQDIHVRSNELRLPPDRLDKPLLNLQEKYAELLSCNPELKILLWGNKLEDHWKGGIPETPKSIASCNF</sequence>
<keyword evidence="2" id="KW-0433">Leucine-rich repeat</keyword>
<dbReference type="GO" id="GO:0042981">
    <property type="term" value="P:regulation of apoptotic process"/>
    <property type="evidence" value="ECO:0007669"/>
    <property type="project" value="InterPro"/>
</dbReference>
<dbReference type="Gene3D" id="1.10.533.10">
    <property type="entry name" value="Death Domain, Fas"/>
    <property type="match status" value="1"/>
</dbReference>
<keyword evidence="3" id="KW-0677">Repeat</keyword>
<dbReference type="InterPro" id="IPR001611">
    <property type="entry name" value="Leu-rich_rpt"/>
</dbReference>
<dbReference type="InterPro" id="IPR011029">
    <property type="entry name" value="DEATH-like_dom_sf"/>
</dbReference>
<dbReference type="SUPFAM" id="SSF47986">
    <property type="entry name" value="DEATH domain"/>
    <property type="match status" value="1"/>
</dbReference>
<dbReference type="PANTHER" id="PTHR24113">
    <property type="entry name" value="RAN GTPASE-ACTIVATING PROTEIN 1"/>
    <property type="match status" value="1"/>
</dbReference>
<dbReference type="PANTHER" id="PTHR24113:SF12">
    <property type="entry name" value="RAN GTPASE-ACTIVATING PROTEIN 1"/>
    <property type="match status" value="1"/>
</dbReference>
<gene>
    <name evidence="5" type="ORF">OFUS_LOCUS11161</name>
</gene>
<keyword evidence="6" id="KW-1185">Reference proteome</keyword>
<dbReference type="SUPFAM" id="SSF52047">
    <property type="entry name" value="RNI-like"/>
    <property type="match status" value="1"/>
</dbReference>
<dbReference type="GO" id="GO:0048471">
    <property type="term" value="C:perinuclear region of cytoplasm"/>
    <property type="evidence" value="ECO:0007669"/>
    <property type="project" value="TreeGrafter"/>
</dbReference>
<evidence type="ECO:0000313" key="6">
    <source>
        <dbReference type="Proteomes" id="UP000749559"/>
    </source>
</evidence>
<dbReference type="Gene3D" id="3.80.10.10">
    <property type="entry name" value="Ribonuclease Inhibitor"/>
    <property type="match status" value="3"/>
</dbReference>
<dbReference type="PROSITE" id="PS50209">
    <property type="entry name" value="CARD"/>
    <property type="match status" value="1"/>
</dbReference>
<dbReference type="GO" id="GO:0005634">
    <property type="term" value="C:nucleus"/>
    <property type="evidence" value="ECO:0007669"/>
    <property type="project" value="TreeGrafter"/>
</dbReference>
<keyword evidence="1" id="KW-0343">GTPase activation</keyword>
<dbReference type="SMART" id="SM00368">
    <property type="entry name" value="LRR_RI"/>
    <property type="match status" value="9"/>
</dbReference>
<dbReference type="GO" id="GO:0005829">
    <property type="term" value="C:cytosol"/>
    <property type="evidence" value="ECO:0007669"/>
    <property type="project" value="TreeGrafter"/>
</dbReference>